<dbReference type="InterPro" id="IPR006145">
    <property type="entry name" value="PsdUridine_synth_RsuA/RluA"/>
</dbReference>
<feature type="domain" description="RNA-binding S4" evidence="7">
    <location>
        <begin position="13"/>
        <end position="73"/>
    </location>
</feature>
<dbReference type="CDD" id="cd00165">
    <property type="entry name" value="S4"/>
    <property type="match status" value="1"/>
</dbReference>
<dbReference type="PROSITE" id="PS50889">
    <property type="entry name" value="S4"/>
    <property type="match status" value="1"/>
</dbReference>
<keyword evidence="5" id="KW-0694">RNA-binding</keyword>
<evidence type="ECO:0000313" key="8">
    <source>
        <dbReference type="EMBL" id="QAT61205.1"/>
    </source>
</evidence>
<dbReference type="KEGG" id="spoa:EQM13_06205"/>
<comment type="function">
    <text evidence="6">Responsible for synthesis of pseudouridine from uracil.</text>
</comment>
<accession>A0A410QB43</accession>
<dbReference type="CDD" id="cd02869">
    <property type="entry name" value="PseudoU_synth_RluA_like"/>
    <property type="match status" value="1"/>
</dbReference>
<dbReference type="InterPro" id="IPR020103">
    <property type="entry name" value="PsdUridine_synth_cat_dom_sf"/>
</dbReference>
<evidence type="ECO:0000259" key="7">
    <source>
        <dbReference type="SMART" id="SM00363"/>
    </source>
</evidence>
<dbReference type="PROSITE" id="PS01129">
    <property type="entry name" value="PSI_RLU"/>
    <property type="match status" value="1"/>
</dbReference>
<dbReference type="GO" id="GO:0120159">
    <property type="term" value="F:rRNA pseudouridine synthase activity"/>
    <property type="evidence" value="ECO:0007669"/>
    <property type="project" value="UniProtKB-ARBA"/>
</dbReference>
<sequence>MREIKIKKNESNQRIDRFLKKYLAKASQGFIYKMIRKKNIKLNNKRVNPEDIIREGDIIQLFFSEETIEKFLIDKEEIKLPIIPRIIYEDNNIILVNKSKGVLSHSDKKGYEDNIVDEIIGYLHRKGEYNPNLETTFTPSICNRLDRNTSGIIIGAKNFSSLQIINESIKNGDIKKFYICMVKGEVEGDFLLKGYLIKDEGKNKVEVYKNKVEGSKEIITDIKLLKKEKGYSFLEIQLITGRTHQIRAHLSSIGYPLVGDTKYGSNSVNKRFREEYGLNSQFLYAHKIIFNGLSHPLEYLNGKEFTAKGGKVLEKIEREWKCEY</sequence>
<dbReference type="Proteomes" id="UP000287969">
    <property type="component" value="Chromosome"/>
</dbReference>
<evidence type="ECO:0000256" key="1">
    <source>
        <dbReference type="ARBA" id="ARBA00000073"/>
    </source>
</evidence>
<dbReference type="InterPro" id="IPR002942">
    <property type="entry name" value="S4_RNA-bd"/>
</dbReference>
<dbReference type="AlphaFoldDB" id="A0A410QB43"/>
<evidence type="ECO:0000256" key="2">
    <source>
        <dbReference type="ARBA" id="ARBA00010876"/>
    </source>
</evidence>
<dbReference type="GO" id="GO:0000455">
    <property type="term" value="P:enzyme-directed rRNA pseudouridine synthesis"/>
    <property type="evidence" value="ECO:0007669"/>
    <property type="project" value="UniProtKB-ARBA"/>
</dbReference>
<proteinExistence type="inferred from homology"/>
<keyword evidence="3 6" id="KW-0413">Isomerase</keyword>
<dbReference type="SUPFAM" id="SSF55120">
    <property type="entry name" value="Pseudouridine synthase"/>
    <property type="match status" value="1"/>
</dbReference>
<evidence type="ECO:0000256" key="3">
    <source>
        <dbReference type="ARBA" id="ARBA00023235"/>
    </source>
</evidence>
<dbReference type="InterPro" id="IPR036986">
    <property type="entry name" value="S4_RNA-bd_sf"/>
</dbReference>
<evidence type="ECO:0000256" key="4">
    <source>
        <dbReference type="PIRSR" id="PIRSR606225-1"/>
    </source>
</evidence>
<organism evidence="8 9">
    <name type="scientific">Acidilutibacter cellobiosedens</name>
    <dbReference type="NCBI Taxonomy" id="2507161"/>
    <lineage>
        <taxon>Bacteria</taxon>
        <taxon>Bacillati</taxon>
        <taxon>Bacillota</taxon>
        <taxon>Tissierellia</taxon>
        <taxon>Tissierellales</taxon>
        <taxon>Acidilutibacteraceae</taxon>
        <taxon>Acidilutibacter</taxon>
    </lineage>
</organism>
<dbReference type="SMART" id="SM00363">
    <property type="entry name" value="S4"/>
    <property type="match status" value="1"/>
</dbReference>
<dbReference type="SUPFAM" id="SSF55174">
    <property type="entry name" value="Alpha-L RNA-binding motif"/>
    <property type="match status" value="1"/>
</dbReference>
<dbReference type="NCBIfam" id="TIGR00005">
    <property type="entry name" value="rluA_subfam"/>
    <property type="match status" value="1"/>
</dbReference>
<comment type="similarity">
    <text evidence="2 6">Belongs to the pseudouridine synthase RluA family.</text>
</comment>
<dbReference type="GO" id="GO:0003723">
    <property type="term" value="F:RNA binding"/>
    <property type="evidence" value="ECO:0007669"/>
    <property type="project" value="UniProtKB-KW"/>
</dbReference>
<evidence type="ECO:0000313" key="9">
    <source>
        <dbReference type="Proteomes" id="UP000287969"/>
    </source>
</evidence>
<dbReference type="Gene3D" id="3.30.2350.10">
    <property type="entry name" value="Pseudouridine synthase"/>
    <property type="match status" value="1"/>
</dbReference>
<dbReference type="EC" id="5.4.99.-" evidence="6"/>
<keyword evidence="9" id="KW-1185">Reference proteome</keyword>
<dbReference type="PANTHER" id="PTHR21600:SF83">
    <property type="entry name" value="PSEUDOURIDYLATE SYNTHASE RPUSD4, MITOCHONDRIAL"/>
    <property type="match status" value="1"/>
</dbReference>
<reference evidence="9" key="1">
    <citation type="submission" date="2019-01" db="EMBL/GenBank/DDBJ databases">
        <title>Draft genomes of a novel of Sporanaerobacter strains.</title>
        <authorList>
            <person name="Ma S."/>
        </authorList>
    </citation>
    <scope>NUCLEOTIDE SEQUENCE [LARGE SCALE GENOMIC DNA]</scope>
    <source>
        <strain evidence="9">NJN-17</strain>
    </source>
</reference>
<dbReference type="Pfam" id="PF01479">
    <property type="entry name" value="S4"/>
    <property type="match status" value="1"/>
</dbReference>
<dbReference type="InterPro" id="IPR050188">
    <property type="entry name" value="RluA_PseudoU_synthase"/>
</dbReference>
<name>A0A410QB43_9FIRM</name>
<dbReference type="Gene3D" id="3.10.290.10">
    <property type="entry name" value="RNA-binding S4 domain"/>
    <property type="match status" value="1"/>
</dbReference>
<protein>
    <recommendedName>
        <fullName evidence="6">Pseudouridine synthase</fullName>
        <ecNumber evidence="6">5.4.99.-</ecNumber>
    </recommendedName>
</protein>
<dbReference type="InterPro" id="IPR006225">
    <property type="entry name" value="PsdUridine_synth_RluC/D"/>
</dbReference>
<feature type="active site" evidence="4">
    <location>
        <position position="146"/>
    </location>
</feature>
<evidence type="ECO:0000256" key="5">
    <source>
        <dbReference type="PROSITE-ProRule" id="PRU00182"/>
    </source>
</evidence>
<dbReference type="OrthoDB" id="9807829at2"/>
<gene>
    <name evidence="8" type="ORF">EQM13_06205</name>
</gene>
<dbReference type="PANTHER" id="PTHR21600">
    <property type="entry name" value="MITOCHONDRIAL RNA PSEUDOURIDINE SYNTHASE"/>
    <property type="match status" value="1"/>
</dbReference>
<dbReference type="EMBL" id="CP035282">
    <property type="protein sequence ID" value="QAT61205.1"/>
    <property type="molecule type" value="Genomic_DNA"/>
</dbReference>
<dbReference type="InterPro" id="IPR006224">
    <property type="entry name" value="PsdUridine_synth_RluA-like_CS"/>
</dbReference>
<evidence type="ECO:0000256" key="6">
    <source>
        <dbReference type="RuleBase" id="RU362028"/>
    </source>
</evidence>
<comment type="catalytic activity">
    <reaction evidence="1 6">
        <text>a uridine in RNA = a pseudouridine in RNA</text>
        <dbReference type="Rhea" id="RHEA:48348"/>
        <dbReference type="Rhea" id="RHEA-COMP:12068"/>
        <dbReference type="Rhea" id="RHEA-COMP:12069"/>
        <dbReference type="ChEBI" id="CHEBI:65314"/>
        <dbReference type="ChEBI" id="CHEBI:65315"/>
    </reaction>
</comment>
<dbReference type="RefSeq" id="WP_114219134.1">
    <property type="nucleotide sequence ID" value="NZ_CP035282.1"/>
</dbReference>
<dbReference type="Pfam" id="PF00849">
    <property type="entry name" value="PseudoU_synth_2"/>
    <property type="match status" value="1"/>
</dbReference>